<organism evidence="1 2">
    <name type="scientific">Stenotrophomonas maltophilia</name>
    <name type="common">Pseudomonas maltophilia</name>
    <name type="synonym">Xanthomonas maltophilia</name>
    <dbReference type="NCBI Taxonomy" id="40324"/>
    <lineage>
        <taxon>Bacteria</taxon>
        <taxon>Pseudomonadati</taxon>
        <taxon>Pseudomonadota</taxon>
        <taxon>Gammaproteobacteria</taxon>
        <taxon>Lysobacterales</taxon>
        <taxon>Lysobacteraceae</taxon>
        <taxon>Stenotrophomonas</taxon>
        <taxon>Stenotrophomonas maltophilia group</taxon>
    </lineage>
</organism>
<name>A0A7V8FFK4_STEMA</name>
<gene>
    <name evidence="1" type="primary">pdxA_1</name>
    <name evidence="1" type="ORF">GAK31_02196</name>
</gene>
<sequence length="57" mass="5865">MIPSLALVPGEPAGIGPELCVRLAQQPRTDCRLLAFADPDTLSAAAAALDLPLTLLP</sequence>
<dbReference type="SUPFAM" id="SSF53659">
    <property type="entry name" value="Isocitrate/Isopropylmalate dehydrogenase-like"/>
    <property type="match status" value="1"/>
</dbReference>
<dbReference type="Gene3D" id="3.40.718.10">
    <property type="entry name" value="Isopropylmalate Dehydrogenase"/>
    <property type="match status" value="1"/>
</dbReference>
<protein>
    <submittedName>
        <fullName evidence="1">4-hydroxythreonine-4-phosphate dehydrogenase</fullName>
    </submittedName>
</protein>
<reference evidence="2" key="1">
    <citation type="journal article" date="2020" name="MBio">
        <title>Horizontal gene transfer to a defensive symbiont with a reduced genome amongst a multipartite beetle microbiome.</title>
        <authorList>
            <person name="Waterworth S.C."/>
            <person name="Florez L.V."/>
            <person name="Rees E.R."/>
            <person name="Hertweck C."/>
            <person name="Kaltenpoth M."/>
            <person name="Kwan J.C."/>
        </authorList>
    </citation>
    <scope>NUCLEOTIDE SEQUENCE [LARGE SCALE GENOMIC DNA]</scope>
</reference>
<dbReference type="Proteomes" id="UP000487117">
    <property type="component" value="Unassembled WGS sequence"/>
</dbReference>
<dbReference type="EMBL" id="WNDS01000003">
    <property type="protein sequence ID" value="KAF1014709.1"/>
    <property type="molecule type" value="Genomic_DNA"/>
</dbReference>
<dbReference type="AlphaFoldDB" id="A0A7V8FFK4"/>
<proteinExistence type="predicted"/>
<accession>A0A7V8FFK4</accession>
<comment type="caution">
    <text evidence="1">The sequence shown here is derived from an EMBL/GenBank/DDBJ whole genome shotgun (WGS) entry which is preliminary data.</text>
</comment>
<evidence type="ECO:0000313" key="1">
    <source>
        <dbReference type="EMBL" id="KAF1014709.1"/>
    </source>
</evidence>
<evidence type="ECO:0000313" key="2">
    <source>
        <dbReference type="Proteomes" id="UP000487117"/>
    </source>
</evidence>